<evidence type="ECO:0000313" key="2">
    <source>
        <dbReference type="EMBL" id="KOS06822.1"/>
    </source>
</evidence>
<reference evidence="2 3" key="1">
    <citation type="submission" date="2015-08" db="EMBL/GenBank/DDBJ databases">
        <title>Whole genome sequence of Flavobacterium akiainvivens IK-1T, from decaying Wikstroemia oahuensis, an endemic Hawaiian shrub.</title>
        <authorList>
            <person name="Wan X."/>
            <person name="Hou S."/>
            <person name="Saito J."/>
            <person name="Donachie S."/>
        </authorList>
    </citation>
    <scope>NUCLEOTIDE SEQUENCE [LARGE SCALE GENOMIC DNA]</scope>
    <source>
        <strain evidence="2 3">IK-1</strain>
    </source>
</reference>
<organism evidence="2 3">
    <name type="scientific">Flavobacterium akiainvivens</name>
    <dbReference type="NCBI Taxonomy" id="1202724"/>
    <lineage>
        <taxon>Bacteria</taxon>
        <taxon>Pseudomonadati</taxon>
        <taxon>Bacteroidota</taxon>
        <taxon>Flavobacteriia</taxon>
        <taxon>Flavobacteriales</taxon>
        <taxon>Flavobacteriaceae</taxon>
        <taxon>Flavobacterium</taxon>
    </lineage>
</organism>
<name>A0A0N0RQU2_9FLAO</name>
<comment type="caution">
    <text evidence="2">The sequence shown here is derived from an EMBL/GenBank/DDBJ whole genome shotgun (WGS) entry which is preliminary data.</text>
</comment>
<dbReference type="RefSeq" id="WP_054408444.1">
    <property type="nucleotide sequence ID" value="NZ_FOYA01000021.1"/>
</dbReference>
<sequence>MKKILTPAFILFWISALITLFFFEKAFSPSTSNFEAIAVSVYLGLANAVVVYFFIKQLMKELEQGKKE</sequence>
<keyword evidence="3" id="KW-1185">Reference proteome</keyword>
<evidence type="ECO:0000313" key="3">
    <source>
        <dbReference type="Proteomes" id="UP000037755"/>
    </source>
</evidence>
<accession>A0A0N0RQU2</accession>
<keyword evidence="1" id="KW-0812">Transmembrane</keyword>
<keyword evidence="1" id="KW-0472">Membrane</keyword>
<dbReference type="PATRIC" id="fig|1202724.3.peg.2673"/>
<gene>
    <name evidence="2" type="ORF">AM493_12900</name>
</gene>
<dbReference type="Proteomes" id="UP000037755">
    <property type="component" value="Unassembled WGS sequence"/>
</dbReference>
<feature type="transmembrane region" description="Helical" evidence="1">
    <location>
        <begin position="36"/>
        <end position="55"/>
    </location>
</feature>
<keyword evidence="1" id="KW-1133">Transmembrane helix</keyword>
<dbReference type="STRING" id="1202724.AM493_12900"/>
<dbReference type="EMBL" id="LIYD01000005">
    <property type="protein sequence ID" value="KOS06822.1"/>
    <property type="molecule type" value="Genomic_DNA"/>
</dbReference>
<proteinExistence type="predicted"/>
<dbReference type="AlphaFoldDB" id="A0A0N0RQU2"/>
<protein>
    <submittedName>
        <fullName evidence="2">Uncharacterized protein</fullName>
    </submittedName>
</protein>
<evidence type="ECO:0000256" key="1">
    <source>
        <dbReference type="SAM" id="Phobius"/>
    </source>
</evidence>